<dbReference type="SUPFAM" id="SSF55347">
    <property type="entry name" value="Glyceraldehyde-3-phosphate dehydrogenase-like, C-terminal domain"/>
    <property type="match status" value="1"/>
</dbReference>
<dbReference type="InterPro" id="IPR001282">
    <property type="entry name" value="G6P_DH"/>
</dbReference>
<dbReference type="Gene3D" id="3.30.360.10">
    <property type="entry name" value="Dihydrodipicolinate Reductase, domain 2"/>
    <property type="match status" value="1"/>
</dbReference>
<dbReference type="InterPro" id="IPR022675">
    <property type="entry name" value="G6P_DH_C"/>
</dbReference>
<gene>
    <name evidence="4" type="ORF">Ccrd_017391</name>
</gene>
<protein>
    <submittedName>
        <fullName evidence="4">Glucose-6-phosphate dehydrogenase</fullName>
    </submittedName>
</protein>
<evidence type="ECO:0000256" key="1">
    <source>
        <dbReference type="ARBA" id="ARBA00022857"/>
    </source>
</evidence>
<organism evidence="4 5">
    <name type="scientific">Cynara cardunculus var. scolymus</name>
    <name type="common">Globe artichoke</name>
    <name type="synonym">Cynara scolymus</name>
    <dbReference type="NCBI Taxonomy" id="59895"/>
    <lineage>
        <taxon>Eukaryota</taxon>
        <taxon>Viridiplantae</taxon>
        <taxon>Streptophyta</taxon>
        <taxon>Embryophyta</taxon>
        <taxon>Tracheophyta</taxon>
        <taxon>Spermatophyta</taxon>
        <taxon>Magnoliopsida</taxon>
        <taxon>eudicotyledons</taxon>
        <taxon>Gunneridae</taxon>
        <taxon>Pentapetalae</taxon>
        <taxon>asterids</taxon>
        <taxon>campanulids</taxon>
        <taxon>Asterales</taxon>
        <taxon>Asteraceae</taxon>
        <taxon>Carduoideae</taxon>
        <taxon>Cardueae</taxon>
        <taxon>Carduinae</taxon>
        <taxon>Cynara</taxon>
    </lineage>
</organism>
<dbReference type="GO" id="GO:0009051">
    <property type="term" value="P:pentose-phosphate shunt, oxidative branch"/>
    <property type="evidence" value="ECO:0007669"/>
    <property type="project" value="TreeGrafter"/>
</dbReference>
<dbReference type="GO" id="GO:0009570">
    <property type="term" value="C:chloroplast stroma"/>
    <property type="evidence" value="ECO:0007669"/>
    <property type="project" value="TreeGrafter"/>
</dbReference>
<dbReference type="AlphaFoldDB" id="A0A103Y865"/>
<dbReference type="GO" id="GO:0006006">
    <property type="term" value="P:glucose metabolic process"/>
    <property type="evidence" value="ECO:0007669"/>
    <property type="project" value="InterPro"/>
</dbReference>
<keyword evidence="1" id="KW-0521">NADP</keyword>
<dbReference type="STRING" id="59895.A0A103Y865"/>
<keyword evidence="5" id="KW-1185">Reference proteome</keyword>
<sequence length="213" mass="24201">MTLQLINRFHRIYFVSIDLQSLIQFDQWQKQLGLPTSQEMKRFIAELIEVPAVILLYSLFQKDMNQSSYLKAVARGLLGLPVGGMKVKVDREESSPYAAMLAAQDPDESIYLKINNKILGLGMRLDRSDLNLLYKIPNAYEWLLLDAIGGERRLFIRCDKLDAAWSIFMPLLKELEAKKIAPDLYLYGSRGSVGAHCLAANYNVRWGDLAGDN</sequence>
<evidence type="ECO:0000313" key="4">
    <source>
        <dbReference type="EMBL" id="KVI04297.1"/>
    </source>
</evidence>
<dbReference type="Pfam" id="PF02781">
    <property type="entry name" value="G6PD_C"/>
    <property type="match status" value="1"/>
</dbReference>
<evidence type="ECO:0000256" key="2">
    <source>
        <dbReference type="ARBA" id="ARBA00023277"/>
    </source>
</evidence>
<dbReference type="Gramene" id="KVI04297">
    <property type="protein sequence ID" value="KVI04297"/>
    <property type="gene ID" value="Ccrd_017391"/>
</dbReference>
<comment type="caution">
    <text evidence="4">The sequence shown here is derived from an EMBL/GenBank/DDBJ whole genome shotgun (WGS) entry which is preliminary data.</text>
</comment>
<reference evidence="4 5" key="1">
    <citation type="journal article" date="2016" name="Sci. Rep.">
        <title>The genome sequence of the outbreeding globe artichoke constructed de novo incorporating a phase-aware low-pass sequencing strategy of F1 progeny.</title>
        <authorList>
            <person name="Scaglione D."/>
            <person name="Reyes-Chin-Wo S."/>
            <person name="Acquadro A."/>
            <person name="Froenicke L."/>
            <person name="Portis E."/>
            <person name="Beitel C."/>
            <person name="Tirone M."/>
            <person name="Mauro R."/>
            <person name="Lo Monaco A."/>
            <person name="Mauromicale G."/>
            <person name="Faccioli P."/>
            <person name="Cattivelli L."/>
            <person name="Rieseberg L."/>
            <person name="Michelmore R."/>
            <person name="Lanteri S."/>
        </authorList>
    </citation>
    <scope>NUCLEOTIDE SEQUENCE [LARGE SCALE GENOMIC DNA]</scope>
    <source>
        <strain evidence="4">2C</strain>
    </source>
</reference>
<proteinExistence type="predicted"/>
<dbReference type="Proteomes" id="UP000243975">
    <property type="component" value="Unassembled WGS sequence"/>
</dbReference>
<evidence type="ECO:0000259" key="3">
    <source>
        <dbReference type="Pfam" id="PF02781"/>
    </source>
</evidence>
<dbReference type="PANTHER" id="PTHR23429">
    <property type="entry name" value="GLUCOSE-6-PHOSPHATE 1-DEHYDROGENASE G6PD"/>
    <property type="match status" value="1"/>
</dbReference>
<dbReference type="EMBL" id="LEKV01002240">
    <property type="protein sequence ID" value="KVI04297.1"/>
    <property type="molecule type" value="Genomic_DNA"/>
</dbReference>
<keyword evidence="2" id="KW-0119">Carbohydrate metabolism</keyword>
<dbReference type="PANTHER" id="PTHR23429:SF13">
    <property type="entry name" value="GLUCOSE-6-PHOSPHATE 1-DEHYDROGENASE 1, CHLOROPLASTIC"/>
    <property type="match status" value="1"/>
</dbReference>
<evidence type="ECO:0000313" key="5">
    <source>
        <dbReference type="Proteomes" id="UP000243975"/>
    </source>
</evidence>
<accession>A0A103Y865</accession>
<name>A0A103Y865_CYNCS</name>
<dbReference type="GO" id="GO:0050661">
    <property type="term" value="F:NADP binding"/>
    <property type="evidence" value="ECO:0007669"/>
    <property type="project" value="InterPro"/>
</dbReference>
<feature type="domain" description="Glucose-6-phosphate dehydrogenase C-terminal" evidence="3">
    <location>
        <begin position="99"/>
        <end position="206"/>
    </location>
</feature>
<dbReference type="GO" id="GO:0004345">
    <property type="term" value="F:glucose-6-phosphate dehydrogenase activity"/>
    <property type="evidence" value="ECO:0007669"/>
    <property type="project" value="InterPro"/>
</dbReference>